<dbReference type="EMBL" id="JAGIOF010000001">
    <property type="protein sequence ID" value="MBP2384742.1"/>
    <property type="molecule type" value="Genomic_DNA"/>
</dbReference>
<sequence>MRTDFRASEDVPCFRRTKDLMNVCSKILQVRIWGSKIEGFAEKPRPANSGTRISSPRPDAISTGNAPPMPDIFTASTQLSFVKLTAQLTFVEGGPCIEATIRLATCPGPPVATVSVPRSDVGRKQPRRSGCRRNALPGGHARSSFLRACCGPGPKHLADCTKAGLERTVRGFSRCRCRHREASPGAGFPRP</sequence>
<name>A0ABS4X8E4_9MICC</name>
<protein>
    <submittedName>
        <fullName evidence="2">Uncharacterized protein</fullName>
    </submittedName>
</protein>
<accession>A0ABS4X8E4</accession>
<proteinExistence type="predicted"/>
<keyword evidence="3" id="KW-1185">Reference proteome</keyword>
<feature type="region of interest" description="Disordered" evidence="1">
    <location>
        <begin position="116"/>
        <end position="137"/>
    </location>
</feature>
<evidence type="ECO:0000313" key="3">
    <source>
        <dbReference type="Proteomes" id="UP001296993"/>
    </source>
</evidence>
<gene>
    <name evidence="2" type="ORF">JOF47_000253</name>
</gene>
<evidence type="ECO:0000313" key="2">
    <source>
        <dbReference type="EMBL" id="MBP2384742.1"/>
    </source>
</evidence>
<organism evidence="2 3">
    <name type="scientific">Paeniglutamicibacter kerguelensis</name>
    <dbReference type="NCBI Taxonomy" id="254788"/>
    <lineage>
        <taxon>Bacteria</taxon>
        <taxon>Bacillati</taxon>
        <taxon>Actinomycetota</taxon>
        <taxon>Actinomycetes</taxon>
        <taxon>Micrococcales</taxon>
        <taxon>Micrococcaceae</taxon>
        <taxon>Paeniglutamicibacter</taxon>
    </lineage>
</organism>
<comment type="caution">
    <text evidence="2">The sequence shown here is derived from an EMBL/GenBank/DDBJ whole genome shotgun (WGS) entry which is preliminary data.</text>
</comment>
<evidence type="ECO:0000256" key="1">
    <source>
        <dbReference type="SAM" id="MobiDB-lite"/>
    </source>
</evidence>
<reference evidence="2 3" key="1">
    <citation type="submission" date="2021-03" db="EMBL/GenBank/DDBJ databases">
        <title>Sequencing the genomes of 1000 actinobacteria strains.</title>
        <authorList>
            <person name="Klenk H.-P."/>
        </authorList>
    </citation>
    <scope>NUCLEOTIDE SEQUENCE [LARGE SCALE GENOMIC DNA]</scope>
    <source>
        <strain evidence="2 3">DSM 15797</strain>
    </source>
</reference>
<dbReference type="Proteomes" id="UP001296993">
    <property type="component" value="Unassembled WGS sequence"/>
</dbReference>